<dbReference type="KEGG" id="sbu:SpiBuddy_2500"/>
<dbReference type="CDD" id="cd00090">
    <property type="entry name" value="HTH_ARSR"/>
    <property type="match status" value="1"/>
</dbReference>
<feature type="domain" description="HTH marR-type" evidence="1">
    <location>
        <begin position="143"/>
        <end position="190"/>
    </location>
</feature>
<dbReference type="HOGENOM" id="CLU_070332_0_0_12"/>
<accession>F0RRQ4</accession>
<sequence length="327" mass="36767">MMVQIKRDTLNRYLQSLFGFETDIHEYSLPKTSPLYLAEGYQFLLITMQLTKFIAMGPVTQEYRLPTLVKHLSKVVQLTGLPCALVFSLLRTQQRSVLIQLRIPFLVPDAQVYLPFIGCVFTEKKRSTLPLPEAMAPGTQLVFLYFYYLKSSHAVTATDLAKHLKLSKATLTRAISSLEQLGLLTVTSEGTKKLLSPASTSNHKLLEAAKPYLQSPVLKTIYLSEKPTNVLLGGMLALASLTSLSEDSSDGSYVIPRRKTNQQEFQKISKQDFLDFGGFPVEIWKYDPTLLVPSKTVDIISLLLSFTGEYDERTEQALQTLKESVSW</sequence>
<dbReference type="InterPro" id="IPR036390">
    <property type="entry name" value="WH_DNA-bd_sf"/>
</dbReference>
<dbReference type="Gene3D" id="1.10.10.10">
    <property type="entry name" value="Winged helix-like DNA-binding domain superfamily/Winged helix DNA-binding domain"/>
    <property type="match status" value="1"/>
</dbReference>
<dbReference type="OrthoDB" id="1067053at2"/>
<keyword evidence="3" id="KW-1185">Reference proteome</keyword>
<evidence type="ECO:0000313" key="3">
    <source>
        <dbReference type="Proteomes" id="UP000008466"/>
    </source>
</evidence>
<evidence type="ECO:0000313" key="2">
    <source>
        <dbReference type="EMBL" id="ADY14313.1"/>
    </source>
</evidence>
<reference evidence="3" key="1">
    <citation type="submission" date="2011-02" db="EMBL/GenBank/DDBJ databases">
        <title>Complete sequence of Spirochaeta sp. Buddy.</title>
        <authorList>
            <person name="Lucas S."/>
            <person name="Copeland A."/>
            <person name="Lapidus A."/>
            <person name="Cheng J.-F."/>
            <person name="Goodwin L."/>
            <person name="Pitluck S."/>
            <person name="Zeytun A."/>
            <person name="Detter J.C."/>
            <person name="Han C."/>
            <person name="Tapia R."/>
            <person name="Land M."/>
            <person name="Hauser L."/>
            <person name="Kyrpides N."/>
            <person name="Ivanova N."/>
            <person name="Mikhailova N."/>
            <person name="Pagani I."/>
            <person name="Ritalahti K.M."/>
            <person name="Loeffler F.E."/>
            <person name="Woyke T."/>
        </authorList>
    </citation>
    <scope>NUCLEOTIDE SEQUENCE [LARGE SCALE GENOMIC DNA]</scope>
    <source>
        <strain evidence="3">ATCC BAA-1886 / DSM 22777 / Buddy</strain>
    </source>
</reference>
<proteinExistence type="predicted"/>
<dbReference type="EMBL" id="CP002541">
    <property type="protein sequence ID" value="ADY14313.1"/>
    <property type="molecule type" value="Genomic_DNA"/>
</dbReference>
<dbReference type="Pfam" id="PF12802">
    <property type="entry name" value="MarR_2"/>
    <property type="match status" value="1"/>
</dbReference>
<dbReference type="eggNOG" id="COG1846">
    <property type="taxonomic scope" value="Bacteria"/>
</dbReference>
<organism evidence="2 3">
    <name type="scientific">Sphaerochaeta globosa (strain ATCC BAA-1886 / DSM 22777 / Buddy)</name>
    <name type="common">Spirochaeta sp. (strain Buddy)</name>
    <dbReference type="NCBI Taxonomy" id="158189"/>
    <lineage>
        <taxon>Bacteria</taxon>
        <taxon>Pseudomonadati</taxon>
        <taxon>Spirochaetota</taxon>
        <taxon>Spirochaetia</taxon>
        <taxon>Spirochaetales</taxon>
        <taxon>Sphaerochaetaceae</taxon>
        <taxon>Sphaerochaeta</taxon>
    </lineage>
</organism>
<dbReference type="InterPro" id="IPR036388">
    <property type="entry name" value="WH-like_DNA-bd_sf"/>
</dbReference>
<dbReference type="GO" id="GO:0003700">
    <property type="term" value="F:DNA-binding transcription factor activity"/>
    <property type="evidence" value="ECO:0007669"/>
    <property type="project" value="InterPro"/>
</dbReference>
<evidence type="ECO:0000259" key="1">
    <source>
        <dbReference type="Pfam" id="PF12802"/>
    </source>
</evidence>
<dbReference type="STRING" id="158189.SpiBuddy_2500"/>
<dbReference type="InterPro" id="IPR011991">
    <property type="entry name" value="ArsR-like_HTH"/>
</dbReference>
<dbReference type="InterPro" id="IPR000835">
    <property type="entry name" value="HTH_MarR-typ"/>
</dbReference>
<name>F0RRQ4_SPHGB</name>
<protein>
    <recommendedName>
        <fullName evidence="1">HTH marR-type domain-containing protein</fullName>
    </recommendedName>
</protein>
<dbReference type="RefSeq" id="WP_013608158.1">
    <property type="nucleotide sequence ID" value="NC_015152.1"/>
</dbReference>
<dbReference type="SUPFAM" id="SSF46785">
    <property type="entry name" value="Winged helix' DNA-binding domain"/>
    <property type="match status" value="1"/>
</dbReference>
<dbReference type="AlphaFoldDB" id="F0RRQ4"/>
<gene>
    <name evidence="2" type="ordered locus">SpiBuddy_2500</name>
</gene>
<dbReference type="Proteomes" id="UP000008466">
    <property type="component" value="Chromosome"/>
</dbReference>